<dbReference type="InterPro" id="IPR022211">
    <property type="entry name" value="PHBC_N"/>
</dbReference>
<dbReference type="PANTHER" id="PTHR36837">
    <property type="entry name" value="POLY(3-HYDROXYALKANOATE) POLYMERASE SUBUNIT PHAC"/>
    <property type="match status" value="1"/>
</dbReference>
<keyword evidence="1" id="KW-0808">Transferase</keyword>
<dbReference type="GO" id="GO:0016746">
    <property type="term" value="F:acyltransferase activity"/>
    <property type="evidence" value="ECO:0007669"/>
    <property type="project" value="UniProtKB-KW"/>
</dbReference>
<sequence length="618" mass="68471">MAQGPKQPARKRPALKASKRNPRKLIDDVPPAAPAASRRSAPDPLALHHHNWSSLDRLLRATVAQSSLGISPASAGLAALDWALHLASSPGKQQELATKAVTKTARLATHAMQSLSGKKMDACIEPLPQDHRFDDPAWRKPPFDCFYQGFLLTQQWWHVATTEVRGVDRHHENVVSFMARQALDMMSPSNNILTNPVVLRKTLETGGQNLLQGAMNMADDLQRGLRGQGPAGAEAFRPGEAVAVTPGEVIFRNRLIELIQYKPTTETVSAEPILIVPAWIMKYYILDLSPQNSLVKYLVDRGHTVFMISWKNPDAEDRDLGMDDYLKLGILDAIDAVRAVVPDRQINAAGYCLGGTLLSIAAAWLARDGDGPLNSVTLLAAQTDFTEAGELLLFVDESQLALLEDLMWDKGFLDTKQMAGAFQMLRSRDLVWSRAVQEYLLGEREPMNDLMAWNADATRMPYRMHSEYLRHLFLDNELFEGRFAALGAPVALTDIRAPFFAVATETDHVAPWRSVYKINLIADTDVTFVLTSGGHNAGIVSEPGHPHRHYRLAHRNATDKHVDSERWVEVTPTSEGSWWPAWVDWLDTHGGDKVAPPAMGAADYPPLEPAPGRYVKQP</sequence>
<dbReference type="InterPro" id="IPR029058">
    <property type="entry name" value="AB_hydrolase_fold"/>
</dbReference>
<protein>
    <submittedName>
        <fullName evidence="6">Alpha/beta fold hydrolase</fullName>
    </submittedName>
</protein>
<dbReference type="Gene3D" id="3.40.50.1820">
    <property type="entry name" value="alpha/beta hydrolase"/>
    <property type="match status" value="1"/>
</dbReference>
<dbReference type="InterPro" id="IPR010941">
    <property type="entry name" value="PhaC_N"/>
</dbReference>
<dbReference type="Pfam" id="PF07167">
    <property type="entry name" value="PhaC_N"/>
    <property type="match status" value="1"/>
</dbReference>
<feature type="compositionally biased region" description="Low complexity" evidence="3">
    <location>
        <begin position="34"/>
        <end position="44"/>
    </location>
</feature>
<keyword evidence="2" id="KW-0012">Acyltransferase</keyword>
<dbReference type="GO" id="GO:0042619">
    <property type="term" value="P:poly-hydroxybutyrate biosynthetic process"/>
    <property type="evidence" value="ECO:0007669"/>
    <property type="project" value="InterPro"/>
</dbReference>
<dbReference type="GO" id="GO:0016787">
    <property type="term" value="F:hydrolase activity"/>
    <property type="evidence" value="ECO:0007669"/>
    <property type="project" value="UniProtKB-KW"/>
</dbReference>
<feature type="region of interest" description="Disordered" evidence="3">
    <location>
        <begin position="594"/>
        <end position="618"/>
    </location>
</feature>
<organism evidence="6 7">
    <name type="scientific">Parvibaculum sedimenti</name>
    <dbReference type="NCBI Taxonomy" id="2608632"/>
    <lineage>
        <taxon>Bacteria</taxon>
        <taxon>Pseudomonadati</taxon>
        <taxon>Pseudomonadota</taxon>
        <taxon>Alphaproteobacteria</taxon>
        <taxon>Hyphomicrobiales</taxon>
        <taxon>Parvibaculaceae</taxon>
        <taxon>Parvibaculum</taxon>
    </lineage>
</organism>
<keyword evidence="6" id="KW-0378">Hydrolase</keyword>
<keyword evidence="7" id="KW-1185">Reference proteome</keyword>
<dbReference type="InterPro" id="IPR051321">
    <property type="entry name" value="PHA/PHB_synthase"/>
</dbReference>
<accession>A0A6N6VQF5</accession>
<evidence type="ECO:0000313" key="7">
    <source>
        <dbReference type="Proteomes" id="UP000468901"/>
    </source>
</evidence>
<proteinExistence type="predicted"/>
<feature type="compositionally biased region" description="Basic residues" evidence="3">
    <location>
        <begin position="8"/>
        <end position="23"/>
    </location>
</feature>
<evidence type="ECO:0000259" key="5">
    <source>
        <dbReference type="Pfam" id="PF12551"/>
    </source>
</evidence>
<evidence type="ECO:0000313" key="6">
    <source>
        <dbReference type="EMBL" id="KAB7741314.1"/>
    </source>
</evidence>
<name>A0A6N6VQF5_9HYPH</name>
<feature type="region of interest" description="Disordered" evidence="3">
    <location>
        <begin position="1"/>
        <end position="44"/>
    </location>
</feature>
<dbReference type="PANTHER" id="PTHR36837:SF5">
    <property type="entry name" value="POLY-3-HYDROXYBUTYRATE SYNTHASE"/>
    <property type="match status" value="1"/>
</dbReference>
<dbReference type="Proteomes" id="UP000468901">
    <property type="component" value="Unassembled WGS sequence"/>
</dbReference>
<feature type="domain" description="Poly-beta-hydroxybutyrate polymerase N-terminal" evidence="5">
    <location>
        <begin position="54"/>
        <end position="92"/>
    </location>
</feature>
<dbReference type="Pfam" id="PF12551">
    <property type="entry name" value="PHBC_N"/>
    <property type="match status" value="1"/>
</dbReference>
<evidence type="ECO:0000256" key="3">
    <source>
        <dbReference type="SAM" id="MobiDB-lite"/>
    </source>
</evidence>
<dbReference type="EMBL" id="WESC01000004">
    <property type="protein sequence ID" value="KAB7741314.1"/>
    <property type="molecule type" value="Genomic_DNA"/>
</dbReference>
<evidence type="ECO:0000256" key="2">
    <source>
        <dbReference type="ARBA" id="ARBA00023315"/>
    </source>
</evidence>
<dbReference type="RefSeq" id="WP_152215284.1">
    <property type="nucleotide sequence ID" value="NZ_JBAQYD010000230.1"/>
</dbReference>
<evidence type="ECO:0000256" key="1">
    <source>
        <dbReference type="ARBA" id="ARBA00022679"/>
    </source>
</evidence>
<dbReference type="SUPFAM" id="SSF53474">
    <property type="entry name" value="alpha/beta-Hydrolases"/>
    <property type="match status" value="1"/>
</dbReference>
<feature type="domain" description="Poly-beta-hydroxybutyrate polymerase N-terminal" evidence="4">
    <location>
        <begin position="129"/>
        <end position="298"/>
    </location>
</feature>
<dbReference type="AlphaFoldDB" id="A0A6N6VQF5"/>
<reference evidence="6 7" key="1">
    <citation type="submission" date="2019-09" db="EMBL/GenBank/DDBJ databases">
        <title>Parvibaculum sedimenti sp. nov., isolated from sediment.</title>
        <authorList>
            <person name="Wang Y."/>
        </authorList>
    </citation>
    <scope>NUCLEOTIDE SEQUENCE [LARGE SCALE GENOMIC DNA]</scope>
    <source>
        <strain evidence="6 7">HXT-9</strain>
    </source>
</reference>
<gene>
    <name evidence="6" type="ORF">F2P47_06110</name>
</gene>
<comment type="caution">
    <text evidence="6">The sequence shown here is derived from an EMBL/GenBank/DDBJ whole genome shotgun (WGS) entry which is preliminary data.</text>
</comment>
<evidence type="ECO:0000259" key="4">
    <source>
        <dbReference type="Pfam" id="PF07167"/>
    </source>
</evidence>